<keyword evidence="1 4" id="KW-0560">Oxidoreductase</keyword>
<evidence type="ECO:0000256" key="1">
    <source>
        <dbReference type="ARBA" id="ARBA00023002"/>
    </source>
</evidence>
<dbReference type="Proteomes" id="UP000005990">
    <property type="component" value="Unassembled WGS sequence"/>
</dbReference>
<gene>
    <name evidence="4" type="ORF">HMPREF9257_0903</name>
</gene>
<dbReference type="CDD" id="cd08187">
    <property type="entry name" value="BDH"/>
    <property type="match status" value="1"/>
</dbReference>
<organism evidence="4 5">
    <name type="scientific">Eremococcus coleocola ACS-139-V-Col8</name>
    <dbReference type="NCBI Taxonomy" id="908337"/>
    <lineage>
        <taxon>Bacteria</taxon>
        <taxon>Bacillati</taxon>
        <taxon>Bacillota</taxon>
        <taxon>Bacilli</taxon>
        <taxon>Lactobacillales</taxon>
        <taxon>Aerococcaceae</taxon>
        <taxon>Eremococcus</taxon>
    </lineage>
</organism>
<evidence type="ECO:0000259" key="3">
    <source>
        <dbReference type="Pfam" id="PF25137"/>
    </source>
</evidence>
<dbReference type="FunFam" id="3.40.50.1970:FF:000003">
    <property type="entry name" value="Alcohol dehydrogenase, iron-containing"/>
    <property type="match status" value="1"/>
</dbReference>
<reference evidence="4 5" key="1">
    <citation type="submission" date="2010-10" db="EMBL/GenBank/DDBJ databases">
        <authorList>
            <person name="Durkin A.S."/>
            <person name="Madupu R."/>
            <person name="Torralba M."/>
            <person name="Gillis M."/>
            <person name="Methe B."/>
            <person name="Sutton G."/>
            <person name="Nelson K.E."/>
        </authorList>
    </citation>
    <scope>NUCLEOTIDE SEQUENCE [LARGE SCALE GENOMIC DNA]</scope>
    <source>
        <strain evidence="4 5">ACS-139-V-Col8</strain>
    </source>
</reference>
<name>E4KLS1_9LACT</name>
<dbReference type="GO" id="GO:1990362">
    <property type="term" value="F:butanol dehydrogenase (NAD+) activity"/>
    <property type="evidence" value="ECO:0007669"/>
    <property type="project" value="InterPro"/>
</dbReference>
<dbReference type="RefSeq" id="WP_006417547.1">
    <property type="nucleotide sequence ID" value="NZ_AENN01000001.1"/>
</dbReference>
<dbReference type="eggNOG" id="COG1979">
    <property type="taxonomic scope" value="Bacteria"/>
</dbReference>
<dbReference type="Gene3D" id="1.20.1090.10">
    <property type="entry name" value="Dehydroquinate synthase-like - alpha domain"/>
    <property type="match status" value="1"/>
</dbReference>
<dbReference type="GO" id="GO:0005829">
    <property type="term" value="C:cytosol"/>
    <property type="evidence" value="ECO:0007669"/>
    <property type="project" value="TreeGrafter"/>
</dbReference>
<sequence>MAMKDFMFYNPTRIYFGKDQIKQIDRSIPKNAKVLILYGGGSVKKFGTFDRVVEALGNRQWGEFGGIEANPVFETLLKAVDQVKAESYNYLLAVGGGSVIDGTKFVAAASVFEGDPIDIFGQGVGQGLPIKQALPFGTVLTLPATASEMNSGSVVTFHEKKAKISFGSSLTFPVFSILEPEMTFTLPARQLANGVADGFVHTMENYLTLALHADVQDRFSEAILKTFIDNAPVYCDPDQADYEAAANIMWACTMALNGVASRGNVGDWATHALGHEVTVLNNTDHGRTLTPILLATMHVRRDGKHDKLVQYGRRIWNIQDENEELVIDKAIQKTAEFFESINMPTKLSQVGVNESDIDFLITQLEKHKGQKIGENGVQDLATSRLIYQTAL</sequence>
<evidence type="ECO:0000313" key="4">
    <source>
        <dbReference type="EMBL" id="EFR32065.1"/>
    </source>
</evidence>
<dbReference type="GO" id="GO:1990002">
    <property type="term" value="F:methylglyoxal reductase (NADPH) (acetol producing) activity"/>
    <property type="evidence" value="ECO:0007669"/>
    <property type="project" value="TreeGrafter"/>
</dbReference>
<dbReference type="Pfam" id="PF25137">
    <property type="entry name" value="ADH_Fe_C"/>
    <property type="match status" value="1"/>
</dbReference>
<dbReference type="EC" id="1.1.1.1" evidence="4"/>
<dbReference type="Gene3D" id="3.40.50.1970">
    <property type="match status" value="1"/>
</dbReference>
<dbReference type="AlphaFoldDB" id="E4KLS1"/>
<comment type="caution">
    <text evidence="4">The sequence shown here is derived from an EMBL/GenBank/DDBJ whole genome shotgun (WGS) entry which is preliminary data.</text>
</comment>
<dbReference type="Pfam" id="PF00465">
    <property type="entry name" value="Fe-ADH"/>
    <property type="match status" value="1"/>
</dbReference>
<proteinExistence type="predicted"/>
<dbReference type="InterPro" id="IPR001670">
    <property type="entry name" value="ADH_Fe/GldA"/>
</dbReference>
<dbReference type="InterPro" id="IPR044731">
    <property type="entry name" value="BDH-like"/>
</dbReference>
<evidence type="ECO:0000313" key="5">
    <source>
        <dbReference type="Proteomes" id="UP000005990"/>
    </source>
</evidence>
<dbReference type="GO" id="GO:0008106">
    <property type="term" value="F:alcohol dehydrogenase (NADP+) activity"/>
    <property type="evidence" value="ECO:0007669"/>
    <property type="project" value="TreeGrafter"/>
</dbReference>
<dbReference type="GO" id="GO:0046872">
    <property type="term" value="F:metal ion binding"/>
    <property type="evidence" value="ECO:0007669"/>
    <property type="project" value="InterPro"/>
</dbReference>
<dbReference type="EMBL" id="AENN01000001">
    <property type="protein sequence ID" value="EFR32065.1"/>
    <property type="molecule type" value="Genomic_DNA"/>
</dbReference>
<evidence type="ECO:0000259" key="2">
    <source>
        <dbReference type="Pfam" id="PF00465"/>
    </source>
</evidence>
<keyword evidence="5" id="KW-1185">Reference proteome</keyword>
<dbReference type="STRING" id="908337.HMPREF9257_0903"/>
<feature type="domain" description="Fe-containing alcohol dehydrogenase-like C-terminal" evidence="3">
    <location>
        <begin position="194"/>
        <end position="361"/>
    </location>
</feature>
<dbReference type="SUPFAM" id="SSF56796">
    <property type="entry name" value="Dehydroquinate synthase-like"/>
    <property type="match status" value="1"/>
</dbReference>
<protein>
    <submittedName>
        <fullName evidence="4">Alcohol dehydrogenase, iron-dependent</fullName>
        <ecNumber evidence="4">1.1.1.1</ecNumber>
    </submittedName>
</protein>
<dbReference type="PANTHER" id="PTHR43633">
    <property type="entry name" value="ALCOHOL DEHYDROGENASE YQHD"/>
    <property type="match status" value="1"/>
</dbReference>
<accession>E4KLS1</accession>
<dbReference type="InterPro" id="IPR056798">
    <property type="entry name" value="ADH_Fe_C"/>
</dbReference>
<dbReference type="PANTHER" id="PTHR43633:SF1">
    <property type="entry name" value="ALCOHOL DEHYDROGENASE YQHD"/>
    <property type="match status" value="1"/>
</dbReference>
<feature type="domain" description="Alcohol dehydrogenase iron-type/glycerol dehydrogenase GldA" evidence="2">
    <location>
        <begin position="11"/>
        <end position="180"/>
    </location>
</feature>